<comment type="caution">
    <text evidence="1">The sequence shown here is derived from an EMBL/GenBank/DDBJ whole genome shotgun (WGS) entry which is preliminary data.</text>
</comment>
<evidence type="ECO:0000313" key="2">
    <source>
        <dbReference type="Proteomes" id="UP000471435"/>
    </source>
</evidence>
<dbReference type="Proteomes" id="UP000471435">
    <property type="component" value="Unassembled WGS sequence"/>
</dbReference>
<sequence>MGLCGVAAILAPLASAHANSGVKLSRAVYVERVADNGQREIAPARQFRKGDTVILLVEWNSARAGDAFTVSSPIPPSLSFKRSSLRTQSVSVDGGRNWGLIGNLRIRDEFGERMATVEDVTHLRWQIAPGDAGQKNGRITYSAIVR</sequence>
<protein>
    <submittedName>
        <fullName evidence="1">Uncharacterized protein</fullName>
    </submittedName>
</protein>
<dbReference type="EMBL" id="WTYP01000001">
    <property type="protein sequence ID" value="MXP46794.1"/>
    <property type="molecule type" value="Genomic_DNA"/>
</dbReference>
<keyword evidence="2" id="KW-1185">Reference proteome</keyword>
<proteinExistence type="predicted"/>
<organism evidence="1 2">
    <name type="scientific">Pontixanthobacter luteolus</name>
    <dbReference type="NCBI Taxonomy" id="295089"/>
    <lineage>
        <taxon>Bacteria</taxon>
        <taxon>Pseudomonadati</taxon>
        <taxon>Pseudomonadota</taxon>
        <taxon>Alphaproteobacteria</taxon>
        <taxon>Sphingomonadales</taxon>
        <taxon>Erythrobacteraceae</taxon>
        <taxon>Pontixanthobacter</taxon>
    </lineage>
</organism>
<evidence type="ECO:0000313" key="1">
    <source>
        <dbReference type="EMBL" id="MXP46794.1"/>
    </source>
</evidence>
<dbReference type="OrthoDB" id="7428387at2"/>
<gene>
    <name evidence="1" type="ORF">GRI43_05230</name>
</gene>
<name>A0A6I4V312_9SPHN</name>
<reference evidence="1 2" key="1">
    <citation type="submission" date="2019-12" db="EMBL/GenBank/DDBJ databases">
        <title>Genomic-based taxomic classification of the family Erythrobacteraceae.</title>
        <authorList>
            <person name="Xu L."/>
        </authorList>
    </citation>
    <scope>NUCLEOTIDE SEQUENCE [LARGE SCALE GENOMIC DNA]</scope>
    <source>
        <strain evidence="1 2">SW-109</strain>
    </source>
</reference>
<dbReference type="AlphaFoldDB" id="A0A6I4V312"/>
<accession>A0A6I4V312</accession>